<evidence type="ECO:0000313" key="1">
    <source>
        <dbReference type="EMBL" id="ABM95245.1"/>
    </source>
</evidence>
<reference evidence="1 2" key="1">
    <citation type="journal article" date="2007" name="J. Bacteriol.">
        <title>Whole-genome analysis of the methyl tert-butyl ether-degrading beta-proteobacterium Methylibium petroleiphilum PM1.</title>
        <authorList>
            <person name="Kane S.R."/>
            <person name="Chakicherla A.Y."/>
            <person name="Chain P.S.G."/>
            <person name="Schmidt R."/>
            <person name="Shin M.W."/>
            <person name="Legler T.C."/>
            <person name="Scow K.M."/>
            <person name="Larimer F.W."/>
            <person name="Lucas S.M."/>
            <person name="Richardson P.M."/>
            <person name="Hristova K.R."/>
        </authorList>
    </citation>
    <scope>NUCLEOTIDE SEQUENCE [LARGE SCALE GENOMIC DNA]</scope>
    <source>
        <strain evidence="2">ATCC BAA-1232 / LMG 22953 / PM1</strain>
    </source>
</reference>
<evidence type="ECO:0000313" key="2">
    <source>
        <dbReference type="Proteomes" id="UP000000366"/>
    </source>
</evidence>
<dbReference type="KEGG" id="mpt:Mpe_A2289"/>
<dbReference type="RefSeq" id="WP_011829882.1">
    <property type="nucleotide sequence ID" value="NC_008825.1"/>
</dbReference>
<dbReference type="Proteomes" id="UP000000366">
    <property type="component" value="Chromosome"/>
</dbReference>
<protein>
    <submittedName>
        <fullName evidence="1">Uncharacterized protein</fullName>
    </submittedName>
</protein>
<dbReference type="AlphaFoldDB" id="A2SI56"/>
<organism evidence="1 2">
    <name type="scientific">Methylibium petroleiphilum (strain ATCC BAA-1232 / LMG 22953 / PM1)</name>
    <dbReference type="NCBI Taxonomy" id="420662"/>
    <lineage>
        <taxon>Bacteria</taxon>
        <taxon>Pseudomonadati</taxon>
        <taxon>Pseudomonadota</taxon>
        <taxon>Betaproteobacteria</taxon>
        <taxon>Burkholderiales</taxon>
        <taxon>Sphaerotilaceae</taxon>
        <taxon>Methylibium</taxon>
    </lineage>
</organism>
<dbReference type="HOGENOM" id="CLU_771194_0_0_4"/>
<gene>
    <name evidence="1" type="ordered locus">Mpe_A2289</name>
</gene>
<sequence>MSRNSLWFDERPRHLGWLLLLLPVLAVLLVAVGTNLWRDQPSPATVPAVAVSPRGPDVAVRVGLPMQPGVRIDAGGTAAPAKPALPNCPYQQLDLVTAHGKVQRACVATTRTLQSGDLRSYVLEPQGVSDWTLRVDSGDGRVMAASLSAPGRGDYRCEEDTCAGFSIGPRDAHGGRTLVVSRAVLTAEDGVAMHLSASLKAPGDQQDADLACNEPGIAIVERSGAVLTLCPSGGGGVVRLEHERRLYSLRGAAGDTLLVGVDAGGAVDFVQIGALECQGLACSGATTQPGDDPASESGRRFSFSGTTVTDGLRGGAAALLNGSAVLPPF</sequence>
<accession>A2SI56</accession>
<proteinExistence type="predicted"/>
<name>A2SI56_METPP</name>
<keyword evidence="2" id="KW-1185">Reference proteome</keyword>
<dbReference type="STRING" id="420662.Mpe_A2289"/>
<dbReference type="EMBL" id="CP000555">
    <property type="protein sequence ID" value="ABM95245.1"/>
    <property type="molecule type" value="Genomic_DNA"/>
</dbReference>
<dbReference type="eggNOG" id="ENOG5034715">
    <property type="taxonomic scope" value="Bacteria"/>
</dbReference>